<dbReference type="Gene3D" id="3.90.960.10">
    <property type="entry name" value="YbaK/aminoacyl-tRNA synthetase-associated domain"/>
    <property type="match status" value="1"/>
</dbReference>
<reference evidence="7" key="1">
    <citation type="journal article" date="2019" name="Int. J. Syst. Evol. Microbiol.">
        <title>The Global Catalogue of Microorganisms (GCM) 10K type strain sequencing project: providing services to taxonomists for standard genome sequencing and annotation.</title>
        <authorList>
            <consortium name="The Broad Institute Genomics Platform"/>
            <consortium name="The Broad Institute Genome Sequencing Center for Infectious Disease"/>
            <person name="Wu L."/>
            <person name="Ma J."/>
        </authorList>
    </citation>
    <scope>NUCLEOTIDE SEQUENCE [LARGE SCALE GENOMIC DNA]</scope>
    <source>
        <strain evidence="7">CGMCC 1.16306</strain>
    </source>
</reference>
<proteinExistence type="inferred from homology"/>
<dbReference type="PANTHER" id="PTHR30411:SF0">
    <property type="entry name" value="CYS-TRNA(PRO)_CYS-TRNA(CYS) DEACYLASE YBAK"/>
    <property type="match status" value="1"/>
</dbReference>
<comment type="similarity">
    <text evidence="1 4">Belongs to the prolyl-tRNA editing family. YbaK/EbsC subfamily.</text>
</comment>
<dbReference type="Pfam" id="PF04073">
    <property type="entry name" value="tRNA_edit"/>
    <property type="match status" value="1"/>
</dbReference>
<evidence type="ECO:0000256" key="3">
    <source>
        <dbReference type="ARBA" id="ARBA00023239"/>
    </source>
</evidence>
<evidence type="ECO:0000313" key="6">
    <source>
        <dbReference type="EMBL" id="MFC4620190.1"/>
    </source>
</evidence>
<accession>A0ABV9GSE9</accession>
<evidence type="ECO:0000256" key="1">
    <source>
        <dbReference type="ARBA" id="ARBA00009798"/>
    </source>
</evidence>
<dbReference type="CDD" id="cd00002">
    <property type="entry name" value="YbaK_deacylase"/>
    <property type="match status" value="1"/>
</dbReference>
<dbReference type="EC" id="4.2.-.-" evidence="4"/>
<name>A0ABV9GSE9_9BACL</name>
<keyword evidence="3 4" id="KW-0456">Lyase</keyword>
<feature type="domain" description="YbaK/aminoacyl-tRNA synthetase-associated" evidence="5">
    <location>
        <begin position="36"/>
        <end position="147"/>
    </location>
</feature>
<comment type="caution">
    <text evidence="6">The sequence shown here is derived from an EMBL/GenBank/DDBJ whole genome shotgun (WGS) entry which is preliminary data.</text>
</comment>
<keyword evidence="2 4" id="KW-0648">Protein biosynthesis</keyword>
<dbReference type="SUPFAM" id="SSF55826">
    <property type="entry name" value="YbaK/ProRS associated domain"/>
    <property type="match status" value="1"/>
</dbReference>
<evidence type="ECO:0000256" key="4">
    <source>
        <dbReference type="PIRNR" id="PIRNR006181"/>
    </source>
</evidence>
<evidence type="ECO:0000259" key="5">
    <source>
        <dbReference type="Pfam" id="PF04073"/>
    </source>
</evidence>
<dbReference type="Proteomes" id="UP001596022">
    <property type="component" value="Unassembled WGS sequence"/>
</dbReference>
<dbReference type="InterPro" id="IPR036754">
    <property type="entry name" value="YbaK/aa-tRNA-synt-asso_dom_sf"/>
</dbReference>
<evidence type="ECO:0000256" key="2">
    <source>
        <dbReference type="ARBA" id="ARBA00022917"/>
    </source>
</evidence>
<gene>
    <name evidence="6" type="primary">ybaK</name>
    <name evidence="6" type="ORF">ACFO4N_15870</name>
</gene>
<dbReference type="InterPro" id="IPR004369">
    <property type="entry name" value="Prolyl-tRNA_editing_YbaK/EbsC"/>
</dbReference>
<organism evidence="6 7">
    <name type="scientific">Camelliibacillus cellulosilyticus</name>
    <dbReference type="NCBI Taxonomy" id="2174486"/>
    <lineage>
        <taxon>Bacteria</taxon>
        <taxon>Bacillati</taxon>
        <taxon>Bacillota</taxon>
        <taxon>Bacilli</taxon>
        <taxon>Bacillales</taxon>
        <taxon>Sporolactobacillaceae</taxon>
        <taxon>Camelliibacillus</taxon>
    </lineage>
</organism>
<sequence>MLKDKTNAMRLLDQKKIDYAMIFYDSDDGRIDGVSVAKKIGREVNEVYKTLIAQGTSHNYYVFIIPAEAELHLKKAAKAAGEKKMEMIAVKDILKVTGYVRGGCSPVGMKKQYSTFIDESARLLETVIVSGGKIGAQMELKVNDLVKVTDGRLADLLK</sequence>
<evidence type="ECO:0000313" key="7">
    <source>
        <dbReference type="Proteomes" id="UP001596022"/>
    </source>
</evidence>
<dbReference type="PIRSF" id="PIRSF006181">
    <property type="entry name" value="EbsC_YbaK"/>
    <property type="match status" value="1"/>
</dbReference>
<dbReference type="InterPro" id="IPR007214">
    <property type="entry name" value="YbaK/aa-tRNA-synth-assoc-dom"/>
</dbReference>
<dbReference type="EMBL" id="JBHSFW010000017">
    <property type="protein sequence ID" value="MFC4620190.1"/>
    <property type="molecule type" value="Genomic_DNA"/>
</dbReference>
<dbReference type="PANTHER" id="PTHR30411">
    <property type="entry name" value="CYTOPLASMIC PROTEIN"/>
    <property type="match status" value="1"/>
</dbReference>
<dbReference type="RefSeq" id="WP_376847306.1">
    <property type="nucleotide sequence ID" value="NZ_JBHSFW010000017.1"/>
</dbReference>
<protein>
    <recommendedName>
        <fullName evidence="4">Cys-tRNA(Pro)/Cys-tRNA(Cys) deacylase</fullName>
        <ecNumber evidence="4">4.2.-.-</ecNumber>
    </recommendedName>
</protein>
<dbReference type="NCBIfam" id="TIGR00011">
    <property type="entry name" value="YbaK_EbsC"/>
    <property type="match status" value="1"/>
</dbReference>
<keyword evidence="7" id="KW-1185">Reference proteome</keyword>